<protein>
    <submittedName>
        <fullName evidence="2">Uncharacterized protein</fullName>
    </submittedName>
</protein>
<comment type="caution">
    <text evidence="2">The sequence shown here is derived from an EMBL/GenBank/DDBJ whole genome shotgun (WGS) entry which is preliminary data.</text>
</comment>
<dbReference type="SUPFAM" id="SSF100897">
    <property type="entry name" value="Plant proteinase inhibitors"/>
    <property type="match status" value="1"/>
</dbReference>
<name>A0AAE1VEA5_9SOLA</name>
<dbReference type="AlphaFoldDB" id="A0AAE1VEA5"/>
<accession>A0AAE1VEA5</accession>
<proteinExistence type="predicted"/>
<evidence type="ECO:0000313" key="2">
    <source>
        <dbReference type="EMBL" id="KAK4365722.1"/>
    </source>
</evidence>
<dbReference type="EMBL" id="JAVYJV010000007">
    <property type="protein sequence ID" value="KAK4365722.1"/>
    <property type="molecule type" value="Genomic_DNA"/>
</dbReference>
<feature type="region of interest" description="Disordered" evidence="1">
    <location>
        <begin position="163"/>
        <end position="186"/>
    </location>
</feature>
<reference evidence="2" key="1">
    <citation type="submission" date="2023-12" db="EMBL/GenBank/DDBJ databases">
        <title>Genome assembly of Anisodus tanguticus.</title>
        <authorList>
            <person name="Wang Y.-J."/>
        </authorList>
    </citation>
    <scope>NUCLEOTIDE SEQUENCE</scope>
    <source>
        <strain evidence="2">KB-2021</strain>
        <tissue evidence="2">Leaf</tissue>
    </source>
</reference>
<organism evidence="2 3">
    <name type="scientific">Anisodus tanguticus</name>
    <dbReference type="NCBI Taxonomy" id="243964"/>
    <lineage>
        <taxon>Eukaryota</taxon>
        <taxon>Viridiplantae</taxon>
        <taxon>Streptophyta</taxon>
        <taxon>Embryophyta</taxon>
        <taxon>Tracheophyta</taxon>
        <taxon>Spermatophyta</taxon>
        <taxon>Magnoliopsida</taxon>
        <taxon>eudicotyledons</taxon>
        <taxon>Gunneridae</taxon>
        <taxon>Pentapetalae</taxon>
        <taxon>asterids</taxon>
        <taxon>lamiids</taxon>
        <taxon>Solanales</taxon>
        <taxon>Solanaceae</taxon>
        <taxon>Solanoideae</taxon>
        <taxon>Hyoscyameae</taxon>
        <taxon>Anisodus</taxon>
    </lineage>
</organism>
<dbReference type="Proteomes" id="UP001291623">
    <property type="component" value="Unassembled WGS sequence"/>
</dbReference>
<dbReference type="PANTHER" id="PTHR36003:SF5">
    <property type="entry name" value="TONB-DEPENDENT HEME RECEPTOR A"/>
    <property type="match status" value="1"/>
</dbReference>
<dbReference type="PANTHER" id="PTHR36003">
    <property type="entry name" value="TONB-DEPENDENT HEME RECEPTOR A"/>
    <property type="match status" value="1"/>
</dbReference>
<evidence type="ECO:0000313" key="3">
    <source>
        <dbReference type="Proteomes" id="UP001291623"/>
    </source>
</evidence>
<evidence type="ECO:0000256" key="1">
    <source>
        <dbReference type="SAM" id="MobiDB-lite"/>
    </source>
</evidence>
<dbReference type="Gene3D" id="3.30.60.30">
    <property type="match status" value="1"/>
</dbReference>
<dbReference type="InterPro" id="IPR003465">
    <property type="entry name" value="Prot_inh_I20"/>
</dbReference>
<sequence length="290" mass="31813">MKPPLQSVKREFHSTGVKRMGGHGHDEPFYLHAKHMYNLDRMSNQKQAEDDSWGLVCSIGVKQKILAHLPSAFLVRSLEYAEAKFCPQNCDGRVAFMTCPFSGPKKSIPKCINCCGASKGCKLFRKDGSLIWYVDHGLSAIGDRTSENIDLLLSNLVQTPTLPSQQSESLVGEERMEAHGSLPSDPIEETRKALDYHYESVGVPTEANACENVECSTVVEYSTVGYKPIQLLTEVSNNYGENTPIIFSGDVPKLAPVIAISLRSVPCSEETVAKGIHGKSIDGAERIDNP</sequence>
<keyword evidence="3" id="KW-1185">Reference proteome</keyword>
<dbReference type="GO" id="GO:0004867">
    <property type="term" value="F:serine-type endopeptidase inhibitor activity"/>
    <property type="evidence" value="ECO:0007669"/>
    <property type="project" value="InterPro"/>
</dbReference>
<gene>
    <name evidence="2" type="ORF">RND71_013602</name>
</gene>
<dbReference type="Pfam" id="PF02428">
    <property type="entry name" value="Prot_inhib_II"/>
    <property type="match status" value="1"/>
</dbReference>